<evidence type="ECO:0000313" key="8">
    <source>
        <dbReference type="EMBL" id="WQG92240.1"/>
    </source>
</evidence>
<dbReference type="InterPro" id="IPR000092">
    <property type="entry name" value="Polyprenyl_synt"/>
</dbReference>
<evidence type="ECO:0000313" key="7">
    <source>
        <dbReference type="EMBL" id="SFW79990.1"/>
    </source>
</evidence>
<evidence type="ECO:0000256" key="4">
    <source>
        <dbReference type="ARBA" id="ARBA00022723"/>
    </source>
</evidence>
<dbReference type="EMBL" id="FPIZ01000018">
    <property type="protein sequence ID" value="SFW79990.1"/>
    <property type="molecule type" value="Genomic_DNA"/>
</dbReference>
<dbReference type="PROSITE" id="PS00723">
    <property type="entry name" value="POLYPRENYL_SYNTHASE_1"/>
    <property type="match status" value="1"/>
</dbReference>
<keyword evidence="4" id="KW-0479">Metal-binding</keyword>
<gene>
    <name evidence="7" type="ORF">SAMN05661012_04879</name>
    <name evidence="8" type="ORF">SR876_12050</name>
</gene>
<reference evidence="8 10" key="2">
    <citation type="submission" date="2023-11" db="EMBL/GenBank/DDBJ databases">
        <title>MicrobeMod: A computational toolkit for identifying prokaryotic methylation and restriction-modification with nanopore sequencing.</title>
        <authorList>
            <person name="Crits-Christoph A."/>
            <person name="Kang S.C."/>
            <person name="Lee H."/>
            <person name="Ostrov N."/>
        </authorList>
    </citation>
    <scope>NUCLEOTIDE SEQUENCE [LARGE SCALE GENOMIC DNA]</scope>
    <source>
        <strain evidence="8 10">ATCC 23090</strain>
    </source>
</reference>
<protein>
    <submittedName>
        <fullName evidence="7">Octaprenyl-diphosphate synthase</fullName>
    </submittedName>
    <submittedName>
        <fullName evidence="8">Polyprenyl synthetase family protein</fullName>
    </submittedName>
</protein>
<organism evidence="7 9">
    <name type="scientific">Chitinophaga sancti</name>
    <dbReference type="NCBI Taxonomy" id="1004"/>
    <lineage>
        <taxon>Bacteria</taxon>
        <taxon>Pseudomonadati</taxon>
        <taxon>Bacteroidota</taxon>
        <taxon>Chitinophagia</taxon>
        <taxon>Chitinophagales</taxon>
        <taxon>Chitinophagaceae</taxon>
        <taxon>Chitinophaga</taxon>
    </lineage>
</organism>
<dbReference type="GO" id="GO:0004659">
    <property type="term" value="F:prenyltransferase activity"/>
    <property type="evidence" value="ECO:0007669"/>
    <property type="project" value="InterPro"/>
</dbReference>
<evidence type="ECO:0000256" key="5">
    <source>
        <dbReference type="ARBA" id="ARBA00022842"/>
    </source>
</evidence>
<dbReference type="PANTHER" id="PTHR12001">
    <property type="entry name" value="GERANYLGERANYL PYROPHOSPHATE SYNTHASE"/>
    <property type="match status" value="1"/>
</dbReference>
<accession>A0A1K1S6P0</accession>
<dbReference type="Gene3D" id="1.10.600.10">
    <property type="entry name" value="Farnesyl Diphosphate Synthase"/>
    <property type="match status" value="1"/>
</dbReference>
<comment type="similarity">
    <text evidence="2 6">Belongs to the FPP/GGPP synthase family.</text>
</comment>
<proteinExistence type="inferred from homology"/>
<evidence type="ECO:0000256" key="6">
    <source>
        <dbReference type="RuleBase" id="RU004466"/>
    </source>
</evidence>
<dbReference type="Proteomes" id="UP001326715">
    <property type="component" value="Chromosome"/>
</dbReference>
<evidence type="ECO:0000313" key="9">
    <source>
        <dbReference type="Proteomes" id="UP000183788"/>
    </source>
</evidence>
<dbReference type="EMBL" id="CP140154">
    <property type="protein sequence ID" value="WQG92240.1"/>
    <property type="molecule type" value="Genomic_DNA"/>
</dbReference>
<evidence type="ECO:0000256" key="2">
    <source>
        <dbReference type="ARBA" id="ARBA00006706"/>
    </source>
</evidence>
<dbReference type="AlphaFoldDB" id="A0A1K1S6P0"/>
<evidence type="ECO:0000313" key="10">
    <source>
        <dbReference type="Proteomes" id="UP001326715"/>
    </source>
</evidence>
<dbReference type="RefSeq" id="WP_072363847.1">
    <property type="nucleotide sequence ID" value="NZ_CP139972.1"/>
</dbReference>
<keyword evidence="5" id="KW-0460">Magnesium</keyword>
<evidence type="ECO:0000256" key="3">
    <source>
        <dbReference type="ARBA" id="ARBA00022679"/>
    </source>
</evidence>
<comment type="cofactor">
    <cofactor evidence="1">
        <name>Mg(2+)</name>
        <dbReference type="ChEBI" id="CHEBI:18420"/>
    </cofactor>
</comment>
<dbReference type="InterPro" id="IPR033749">
    <property type="entry name" value="Polyprenyl_synt_CS"/>
</dbReference>
<dbReference type="OrthoDB" id="9805316at2"/>
<dbReference type="InterPro" id="IPR008949">
    <property type="entry name" value="Isoprenoid_synthase_dom_sf"/>
</dbReference>
<dbReference type="PANTHER" id="PTHR12001:SF69">
    <property type="entry name" value="ALL TRANS-POLYPRENYL-DIPHOSPHATE SYNTHASE PDSS1"/>
    <property type="match status" value="1"/>
</dbReference>
<keyword evidence="3 6" id="KW-0808">Transferase</keyword>
<dbReference type="STRING" id="1004.SAMN05661012_04879"/>
<dbReference type="SUPFAM" id="SSF48576">
    <property type="entry name" value="Terpenoid synthases"/>
    <property type="match status" value="1"/>
</dbReference>
<dbReference type="SFLD" id="SFLDS00005">
    <property type="entry name" value="Isoprenoid_Synthase_Type_I"/>
    <property type="match status" value="1"/>
</dbReference>
<name>A0A1K1S6P0_9BACT</name>
<dbReference type="GO" id="GO:0046872">
    <property type="term" value="F:metal ion binding"/>
    <property type="evidence" value="ECO:0007669"/>
    <property type="project" value="UniProtKB-KW"/>
</dbReference>
<reference evidence="7 9" key="1">
    <citation type="submission" date="2016-11" db="EMBL/GenBank/DDBJ databases">
        <authorList>
            <person name="Jaros S."/>
            <person name="Januszkiewicz K."/>
            <person name="Wedrychowicz H."/>
        </authorList>
    </citation>
    <scope>NUCLEOTIDE SEQUENCE [LARGE SCALE GENOMIC DNA]</scope>
    <source>
        <strain evidence="7 9">DSM 784</strain>
    </source>
</reference>
<keyword evidence="10" id="KW-1185">Reference proteome</keyword>
<dbReference type="PROSITE" id="PS00444">
    <property type="entry name" value="POLYPRENYL_SYNTHASE_2"/>
    <property type="match status" value="1"/>
</dbReference>
<dbReference type="GO" id="GO:0008299">
    <property type="term" value="P:isoprenoid biosynthetic process"/>
    <property type="evidence" value="ECO:0007669"/>
    <property type="project" value="InterPro"/>
</dbReference>
<dbReference type="Proteomes" id="UP000183788">
    <property type="component" value="Unassembled WGS sequence"/>
</dbReference>
<sequence length="320" mass="35990">MQLAKKILTGDLTRFDQYLREWMQGDSALFNRITDYILRHSGKQVRPVFVLLSAHLAGEITEQSYRAAVLVELLHNASLVHDDIVDDAAERRGQASVNALWKSRTAVLVGDVMFSNGMLQSLSIGDHKILKIFSDAIEETIIGELEQLTRSKKLNLDESVYYTIIRQKTAALLKAACRAGAASATNDESIVEKIALFGEKVGMAFQIRDDLFDYGTEDVGKPVGNDIQEKKVTLPLIYTIANCSPAQRKELLYIIRHQNTNKERIAYLISVVKECGGLDYATERMYAFRDEALAILNTFSNTAVKDALEEIVRYTTDRKY</sequence>
<dbReference type="Pfam" id="PF00348">
    <property type="entry name" value="polyprenyl_synt"/>
    <property type="match status" value="1"/>
</dbReference>
<evidence type="ECO:0000256" key="1">
    <source>
        <dbReference type="ARBA" id="ARBA00001946"/>
    </source>
</evidence>
<dbReference type="CDD" id="cd00685">
    <property type="entry name" value="Trans_IPPS_HT"/>
    <property type="match status" value="1"/>
</dbReference>